<evidence type="ECO:0000256" key="6">
    <source>
        <dbReference type="ARBA" id="ARBA00022660"/>
    </source>
</evidence>
<sequence>MNNLSPFFSESKTTGLCAGVRTAQRSLRCRDFELQFFDCLQAYGVDNYKSREKCKDYLEDFYECMDAQKAAARWRMMVWKRQKEYLLGKRSKEDYYPEGTLDGSYLGAKPVH</sequence>
<dbReference type="Proteomes" id="UP000326759">
    <property type="component" value="Unassembled WGS sequence"/>
</dbReference>
<accession>A0A5N5SQM1</accession>
<evidence type="ECO:0000256" key="12">
    <source>
        <dbReference type="PIRSR" id="PIRSR619342-50"/>
    </source>
</evidence>
<evidence type="ECO:0000256" key="3">
    <source>
        <dbReference type="ARBA" id="ARBA00004637"/>
    </source>
</evidence>
<evidence type="ECO:0000256" key="5">
    <source>
        <dbReference type="ARBA" id="ARBA00022448"/>
    </source>
</evidence>
<comment type="subcellular location">
    <subcellularLocation>
        <location evidence="3">Mitochondrion inner membrane</location>
        <topology evidence="3">Peripheral membrane protein</topology>
    </subcellularLocation>
    <subcellularLocation>
        <location evidence="2">Mitochondrion intermembrane space</location>
    </subcellularLocation>
</comment>
<dbReference type="InterPro" id="IPR009069">
    <property type="entry name" value="Cys_alpha_HP_mot_SF"/>
</dbReference>
<dbReference type="EMBL" id="SEYY01021946">
    <property type="protein sequence ID" value="KAB7495939.1"/>
    <property type="molecule type" value="Genomic_DNA"/>
</dbReference>
<protein>
    <submittedName>
        <fullName evidence="13">Uncharacterized protein</fullName>
    </submittedName>
</protein>
<dbReference type="SUPFAM" id="SSF47072">
    <property type="entry name" value="Cysteine alpha-hairpin motif"/>
    <property type="match status" value="1"/>
</dbReference>
<evidence type="ECO:0000256" key="10">
    <source>
        <dbReference type="ARBA" id="ARBA00023136"/>
    </source>
</evidence>
<organism evidence="13 14">
    <name type="scientific">Armadillidium nasatum</name>
    <dbReference type="NCBI Taxonomy" id="96803"/>
    <lineage>
        <taxon>Eukaryota</taxon>
        <taxon>Metazoa</taxon>
        <taxon>Ecdysozoa</taxon>
        <taxon>Arthropoda</taxon>
        <taxon>Crustacea</taxon>
        <taxon>Multicrustacea</taxon>
        <taxon>Malacostraca</taxon>
        <taxon>Eumalacostraca</taxon>
        <taxon>Peracarida</taxon>
        <taxon>Isopoda</taxon>
        <taxon>Oniscidea</taxon>
        <taxon>Crinocheta</taxon>
        <taxon>Armadillidiidae</taxon>
        <taxon>Armadillidium</taxon>
    </lineage>
</organism>
<keyword evidence="6" id="KW-0679">Respiratory chain</keyword>
<dbReference type="AlphaFoldDB" id="A0A5N5SQM1"/>
<keyword evidence="5" id="KW-0813">Transport</keyword>
<name>A0A5N5SQM1_9CRUS</name>
<dbReference type="InterPro" id="IPR019342">
    <property type="entry name" value="NADH_UbQ_OxRdtase_FeS-su5"/>
</dbReference>
<keyword evidence="14" id="KW-1185">Reference proteome</keyword>
<feature type="disulfide bond" evidence="12">
    <location>
        <begin position="39"/>
        <end position="54"/>
    </location>
</feature>
<dbReference type="GO" id="GO:0005758">
    <property type="term" value="C:mitochondrial intermembrane space"/>
    <property type="evidence" value="ECO:0007669"/>
    <property type="project" value="UniProtKB-SubCell"/>
</dbReference>
<keyword evidence="9" id="KW-0496">Mitochondrion</keyword>
<dbReference type="PANTHER" id="PTHR21268">
    <property type="entry name" value="NADH DEHYDROGENASE [UBIQUINONE] IRON-SULFUR PROTEIN 5"/>
    <property type="match status" value="1"/>
</dbReference>
<dbReference type="Pfam" id="PF10200">
    <property type="entry name" value="Ndufs5"/>
    <property type="match status" value="1"/>
</dbReference>
<evidence type="ECO:0000313" key="13">
    <source>
        <dbReference type="EMBL" id="KAB7495939.1"/>
    </source>
</evidence>
<reference evidence="13 14" key="1">
    <citation type="journal article" date="2019" name="PLoS Biol.">
        <title>Sex chromosomes control vertical transmission of feminizing Wolbachia symbionts in an isopod.</title>
        <authorList>
            <person name="Becking T."/>
            <person name="Chebbi M.A."/>
            <person name="Giraud I."/>
            <person name="Moumen B."/>
            <person name="Laverre T."/>
            <person name="Caubet Y."/>
            <person name="Peccoud J."/>
            <person name="Gilbert C."/>
            <person name="Cordaux R."/>
        </authorList>
    </citation>
    <scope>NUCLEOTIDE SEQUENCE [LARGE SCALE GENOMIC DNA]</scope>
    <source>
        <strain evidence="13">ANa2</strain>
        <tissue evidence="13">Whole body excluding digestive tract and cuticle</tissue>
    </source>
</reference>
<comment type="function">
    <text evidence="1">Accessory subunit of the mitochondrial membrane respiratory chain NADH dehydrogenase (Complex I), that is believed not to be involved in catalysis. Complex I functions in the transfer of electrons from NADH to the respiratory chain. The immediate electron acceptor for the enzyme is believed to be ubiquinone.</text>
</comment>
<dbReference type="OrthoDB" id="9992197at2759"/>
<evidence type="ECO:0000256" key="1">
    <source>
        <dbReference type="ARBA" id="ARBA00003195"/>
    </source>
</evidence>
<feature type="disulfide bond" evidence="12">
    <location>
        <begin position="29"/>
        <end position="64"/>
    </location>
</feature>
<keyword evidence="11 12" id="KW-1015">Disulfide bond</keyword>
<keyword evidence="10" id="KW-0472">Membrane</keyword>
<comment type="caution">
    <text evidence="13">The sequence shown here is derived from an EMBL/GenBank/DDBJ whole genome shotgun (WGS) entry which is preliminary data.</text>
</comment>
<evidence type="ECO:0000256" key="4">
    <source>
        <dbReference type="ARBA" id="ARBA00007372"/>
    </source>
</evidence>
<evidence type="ECO:0000256" key="2">
    <source>
        <dbReference type="ARBA" id="ARBA00004569"/>
    </source>
</evidence>
<evidence type="ECO:0000256" key="9">
    <source>
        <dbReference type="ARBA" id="ARBA00023128"/>
    </source>
</evidence>
<keyword evidence="8" id="KW-0249">Electron transport</keyword>
<evidence type="ECO:0000256" key="7">
    <source>
        <dbReference type="ARBA" id="ARBA00022792"/>
    </source>
</evidence>
<dbReference type="PANTHER" id="PTHR21268:SF2">
    <property type="entry name" value="NADH DEHYDROGENASE [UBIQUINONE] IRON-SULFUR PROTEIN 5"/>
    <property type="match status" value="1"/>
</dbReference>
<comment type="similarity">
    <text evidence="4">Belongs to the complex I NDUFS5 subunit family.</text>
</comment>
<keyword evidence="7" id="KW-0999">Mitochondrion inner membrane</keyword>
<evidence type="ECO:0000313" key="14">
    <source>
        <dbReference type="Proteomes" id="UP000326759"/>
    </source>
</evidence>
<evidence type="ECO:0000256" key="8">
    <source>
        <dbReference type="ARBA" id="ARBA00022982"/>
    </source>
</evidence>
<dbReference type="GO" id="GO:0005743">
    <property type="term" value="C:mitochondrial inner membrane"/>
    <property type="evidence" value="ECO:0007669"/>
    <property type="project" value="UniProtKB-SubCell"/>
</dbReference>
<evidence type="ECO:0000256" key="11">
    <source>
        <dbReference type="ARBA" id="ARBA00023157"/>
    </source>
</evidence>
<gene>
    <name evidence="13" type="ORF">Anas_01900</name>
</gene>
<proteinExistence type="inferred from homology"/>